<comment type="caution">
    <text evidence="1">The sequence shown here is derived from an EMBL/GenBank/DDBJ whole genome shotgun (WGS) entry which is preliminary data.</text>
</comment>
<dbReference type="Proteomes" id="UP001607221">
    <property type="component" value="Unassembled WGS sequence"/>
</dbReference>
<evidence type="ECO:0000313" key="2">
    <source>
        <dbReference type="Proteomes" id="UP001607221"/>
    </source>
</evidence>
<dbReference type="RefSeq" id="WP_394633213.1">
    <property type="nucleotide sequence ID" value="NZ_JBIHSE010000004.1"/>
</dbReference>
<accession>A0ABW7JEV8</accession>
<protein>
    <submittedName>
        <fullName evidence="1">Uncharacterized protein</fullName>
    </submittedName>
</protein>
<keyword evidence="2" id="KW-1185">Reference proteome</keyword>
<sequence length="52" mass="5949">MLNANCTKLSDIRLTELTSIPLESLFEILSQKPLDVQQGILEMRSYLLKQGR</sequence>
<reference evidence="1 2" key="1">
    <citation type="submission" date="2024-10" db="EMBL/GenBank/DDBJ databases">
        <authorList>
            <person name="Yibar A."/>
            <person name="Saticioglu I.B."/>
            <person name="Duman M."/>
            <person name="Ajmi N."/>
            <person name="Gurler F."/>
            <person name="Ay H."/>
            <person name="Onuk E."/>
            <person name="Guler S."/>
            <person name="Romalde J.L."/>
        </authorList>
    </citation>
    <scope>NUCLEOTIDE SEQUENCE [LARGE SCALE GENOMIC DNA]</scope>
    <source>
        <strain evidence="1 2">1-TCBS-A</strain>
    </source>
</reference>
<evidence type="ECO:0000313" key="1">
    <source>
        <dbReference type="EMBL" id="MFH0274910.1"/>
    </source>
</evidence>
<dbReference type="EMBL" id="JBIHSE010000004">
    <property type="protein sequence ID" value="MFH0274910.1"/>
    <property type="molecule type" value="Genomic_DNA"/>
</dbReference>
<proteinExistence type="predicted"/>
<gene>
    <name evidence="1" type="ORF">ACGRHZ_26915</name>
</gene>
<name>A0ABW7JEV8_9VIBR</name>
<organism evidence="1 2">
    <name type="scientific">Vibrio jasicida</name>
    <dbReference type="NCBI Taxonomy" id="766224"/>
    <lineage>
        <taxon>Bacteria</taxon>
        <taxon>Pseudomonadati</taxon>
        <taxon>Pseudomonadota</taxon>
        <taxon>Gammaproteobacteria</taxon>
        <taxon>Vibrionales</taxon>
        <taxon>Vibrionaceae</taxon>
        <taxon>Vibrio</taxon>
    </lineage>
</organism>